<dbReference type="Gene3D" id="3.90.120.10">
    <property type="entry name" value="DNA Methylase, subunit A, domain 2"/>
    <property type="match status" value="1"/>
</dbReference>
<evidence type="ECO:0000256" key="2">
    <source>
        <dbReference type="ARBA" id="ARBA00022679"/>
    </source>
</evidence>
<proteinExistence type="inferred from homology"/>
<organism evidence="8 9">
    <name type="scientific">Mortierella isabellina</name>
    <name type="common">Filamentous fungus</name>
    <name type="synonym">Umbelopsis isabellina</name>
    <dbReference type="NCBI Taxonomy" id="91625"/>
    <lineage>
        <taxon>Eukaryota</taxon>
        <taxon>Fungi</taxon>
        <taxon>Fungi incertae sedis</taxon>
        <taxon>Mucoromycota</taxon>
        <taxon>Mucoromycotina</taxon>
        <taxon>Umbelopsidomycetes</taxon>
        <taxon>Umbelopsidales</taxon>
        <taxon>Umbelopsidaceae</taxon>
        <taxon>Umbelopsis</taxon>
    </lineage>
</organism>
<dbReference type="SUPFAM" id="SSF53335">
    <property type="entry name" value="S-adenosyl-L-methionine-dependent methyltransferases"/>
    <property type="match status" value="1"/>
</dbReference>
<dbReference type="PROSITE" id="PS00095">
    <property type="entry name" value="C5_MTASE_2"/>
    <property type="match status" value="1"/>
</dbReference>
<dbReference type="GO" id="GO:0032259">
    <property type="term" value="P:methylation"/>
    <property type="evidence" value="ECO:0007669"/>
    <property type="project" value="UniProtKB-KW"/>
</dbReference>
<dbReference type="PANTHER" id="PTHR46098">
    <property type="entry name" value="TRNA (CYTOSINE(38)-C(5))-METHYLTRANSFERASE"/>
    <property type="match status" value="1"/>
</dbReference>
<dbReference type="GO" id="GO:0005634">
    <property type="term" value="C:nucleus"/>
    <property type="evidence" value="ECO:0007669"/>
    <property type="project" value="TreeGrafter"/>
</dbReference>
<dbReference type="OrthoDB" id="414133at2759"/>
<evidence type="ECO:0000313" key="9">
    <source>
        <dbReference type="Proteomes" id="UP000654370"/>
    </source>
</evidence>
<dbReference type="GO" id="GO:0008168">
    <property type="term" value="F:methyltransferase activity"/>
    <property type="evidence" value="ECO:0007669"/>
    <property type="project" value="UniProtKB-KW"/>
</dbReference>
<evidence type="ECO:0000313" key="8">
    <source>
        <dbReference type="EMBL" id="KAG2180120.1"/>
    </source>
</evidence>
<feature type="active site" evidence="7">
    <location>
        <position position="126"/>
    </location>
</feature>
<accession>A0A8H7PUR9</accession>
<keyword evidence="9" id="KW-1185">Reference proteome</keyword>
<evidence type="ECO:0000256" key="7">
    <source>
        <dbReference type="PROSITE-ProRule" id="PRU01016"/>
    </source>
</evidence>
<dbReference type="AlphaFoldDB" id="A0A8H7PUR9"/>
<evidence type="ECO:0000256" key="3">
    <source>
        <dbReference type="ARBA" id="ARBA00022691"/>
    </source>
</evidence>
<comment type="caution">
    <text evidence="8">The sequence shown here is derived from an EMBL/GenBank/DDBJ whole genome shotgun (WGS) entry which is preliminary data.</text>
</comment>
<dbReference type="InterPro" id="IPR001525">
    <property type="entry name" value="C5_MeTfrase"/>
</dbReference>
<evidence type="ECO:0000256" key="5">
    <source>
        <dbReference type="ARBA" id="ARBA00039681"/>
    </source>
</evidence>
<evidence type="ECO:0000256" key="4">
    <source>
        <dbReference type="ARBA" id="ARBA00039081"/>
    </source>
</evidence>
<dbReference type="EMBL" id="JAEPQZ010000006">
    <property type="protein sequence ID" value="KAG2180120.1"/>
    <property type="molecule type" value="Genomic_DNA"/>
</dbReference>
<gene>
    <name evidence="8" type="ORF">INT43_003908</name>
</gene>
<evidence type="ECO:0000256" key="6">
    <source>
        <dbReference type="ARBA" id="ARBA00042810"/>
    </source>
</evidence>
<keyword evidence="3 7" id="KW-0949">S-adenosyl-L-methionine</keyword>
<evidence type="ECO:0000256" key="1">
    <source>
        <dbReference type="ARBA" id="ARBA00022603"/>
    </source>
</evidence>
<name>A0A8H7PUR9_MORIS</name>
<protein>
    <recommendedName>
        <fullName evidence="5">tRNA (cytosine(38)-C(5))-methyltransferase</fullName>
        <ecNumber evidence="4">2.1.1.204</ecNumber>
    </recommendedName>
    <alternativeName>
        <fullName evidence="6">DNA (cytosine-5)-methyltransferase-like protein 2</fullName>
    </alternativeName>
</protein>
<dbReference type="Pfam" id="PF00145">
    <property type="entry name" value="DNA_methylase"/>
    <property type="match status" value="1"/>
</dbReference>
<dbReference type="PANTHER" id="PTHR46098:SF1">
    <property type="entry name" value="TRNA (CYTOSINE(38)-C(5))-METHYLTRANSFERASE"/>
    <property type="match status" value="1"/>
</dbReference>
<reference evidence="8" key="1">
    <citation type="submission" date="2020-12" db="EMBL/GenBank/DDBJ databases">
        <title>Metabolic potential, ecology and presence of endohyphal bacteria is reflected in genomic diversity of Mucoromycotina.</title>
        <authorList>
            <person name="Muszewska A."/>
            <person name="Okrasinska A."/>
            <person name="Steczkiewicz K."/>
            <person name="Drgas O."/>
            <person name="Orlowska M."/>
            <person name="Perlinska-Lenart U."/>
            <person name="Aleksandrzak-Piekarczyk T."/>
            <person name="Szatraj K."/>
            <person name="Zielenkiewicz U."/>
            <person name="Pilsyk S."/>
            <person name="Malc E."/>
            <person name="Mieczkowski P."/>
            <person name="Kruszewska J.S."/>
            <person name="Biernat P."/>
            <person name="Pawlowska J."/>
        </authorList>
    </citation>
    <scope>NUCLEOTIDE SEQUENCE</scope>
    <source>
        <strain evidence="8">WA0000067209</strain>
    </source>
</reference>
<dbReference type="Gene3D" id="3.40.50.150">
    <property type="entry name" value="Vaccinia Virus protein VP39"/>
    <property type="match status" value="1"/>
</dbReference>
<dbReference type="InterPro" id="IPR050750">
    <property type="entry name" value="C5-MTase"/>
</dbReference>
<comment type="similarity">
    <text evidence="7">Belongs to the class I-like SAM-binding methyltransferase superfamily. C5-methyltransferase family.</text>
</comment>
<sequence length="462" mass="52979">MLDLISEVQWKYPKSKEHEYFESIGVLFWNRWHERCCDSILQPRKQAGTTKSLELLTLTLLLMKCMLIIMAKLPLLKYAKTFDLNFDQCAPLNVDVNNVLKRNIEALPLEFYDAQKADVWTMSPPCQPRMILTILSSRPNTRTGLKLDSKDPRSKSFLYLMNMLPNMKNPPKYILVENVKGFDSSDSRQVLIQQLETCNYSYQEFLLNPLQMGIPNSRLRYYLLAKAKPLTFMIEPTATIIGYVPASKTLATEFTDERGLVIKDDDTILRSGKVNKRPVCEFLEKEQSFDQYKVPDKTLLKHGHAFDIVKPNSLRSCCFTKGYYHYVEATGSILQVNEAGNNSFAAQTDDTFNLLQRWKDSAREINASGTPASPSADSEQQVLEDLRKLQLRYFTPREVANLMGFPASFGFPETMSLKQKYRTLGNSINVLVVAELMKYLVMEGSSMEPMPKVRKLSHNTYD</sequence>
<dbReference type="InterPro" id="IPR031303">
    <property type="entry name" value="C5_meth_CS"/>
</dbReference>
<dbReference type="InterPro" id="IPR029063">
    <property type="entry name" value="SAM-dependent_MTases_sf"/>
</dbReference>
<dbReference type="PROSITE" id="PS51679">
    <property type="entry name" value="SAM_MT_C5"/>
    <property type="match status" value="1"/>
</dbReference>
<keyword evidence="2 7" id="KW-0808">Transferase</keyword>
<keyword evidence="1 7" id="KW-0489">Methyltransferase</keyword>
<dbReference type="Proteomes" id="UP000654370">
    <property type="component" value="Unassembled WGS sequence"/>
</dbReference>
<dbReference type="EC" id="2.1.1.204" evidence="4"/>